<protein>
    <submittedName>
        <fullName evidence="2">Uncharacterized protein</fullName>
    </submittedName>
</protein>
<evidence type="ECO:0000256" key="1">
    <source>
        <dbReference type="PROSITE-ProRule" id="PRU00023"/>
    </source>
</evidence>
<dbReference type="SUPFAM" id="SSF48403">
    <property type="entry name" value="Ankyrin repeat"/>
    <property type="match status" value="1"/>
</dbReference>
<dbReference type="PANTHER" id="PTHR24121">
    <property type="entry name" value="NO MECHANORECEPTOR POTENTIAL C, ISOFORM D-RELATED"/>
    <property type="match status" value="1"/>
</dbReference>
<accession>A0A7S4R7R5</accession>
<evidence type="ECO:0000313" key="2">
    <source>
        <dbReference type="EMBL" id="CAE4606145.1"/>
    </source>
</evidence>
<dbReference type="Pfam" id="PF13606">
    <property type="entry name" value="Ank_3"/>
    <property type="match status" value="1"/>
</dbReference>
<dbReference type="Pfam" id="PF12796">
    <property type="entry name" value="Ank_2"/>
    <property type="match status" value="1"/>
</dbReference>
<dbReference type="PROSITE" id="PS50088">
    <property type="entry name" value="ANK_REPEAT"/>
    <property type="match status" value="2"/>
</dbReference>
<dbReference type="EMBL" id="HBNS01017976">
    <property type="protein sequence ID" value="CAE4606145.1"/>
    <property type="molecule type" value="Transcribed_RNA"/>
</dbReference>
<dbReference type="PANTHER" id="PTHR24121:SF23">
    <property type="entry name" value="NO MECHANORECEPTOR POTENTIAL C, ISOFORM H"/>
    <property type="match status" value="1"/>
</dbReference>
<keyword evidence="1" id="KW-0040">ANK repeat</keyword>
<feature type="repeat" description="ANK" evidence="1">
    <location>
        <begin position="236"/>
        <end position="268"/>
    </location>
</feature>
<dbReference type="InterPro" id="IPR036770">
    <property type="entry name" value="Ankyrin_rpt-contain_sf"/>
</dbReference>
<dbReference type="InterPro" id="IPR002110">
    <property type="entry name" value="Ankyrin_rpt"/>
</dbReference>
<organism evidence="2">
    <name type="scientific">Ditylum brightwellii</name>
    <dbReference type="NCBI Taxonomy" id="49249"/>
    <lineage>
        <taxon>Eukaryota</taxon>
        <taxon>Sar</taxon>
        <taxon>Stramenopiles</taxon>
        <taxon>Ochrophyta</taxon>
        <taxon>Bacillariophyta</taxon>
        <taxon>Mediophyceae</taxon>
        <taxon>Lithodesmiophycidae</taxon>
        <taxon>Lithodesmiales</taxon>
        <taxon>Lithodesmiaceae</taxon>
        <taxon>Ditylum</taxon>
    </lineage>
</organism>
<proteinExistence type="predicted"/>
<dbReference type="SMART" id="SM00248">
    <property type="entry name" value="ANK"/>
    <property type="match status" value="4"/>
</dbReference>
<reference evidence="2" key="1">
    <citation type="submission" date="2021-01" db="EMBL/GenBank/DDBJ databases">
        <authorList>
            <person name="Corre E."/>
            <person name="Pelletier E."/>
            <person name="Niang G."/>
            <person name="Scheremetjew M."/>
            <person name="Finn R."/>
            <person name="Kale V."/>
            <person name="Holt S."/>
            <person name="Cochrane G."/>
            <person name="Meng A."/>
            <person name="Brown T."/>
            <person name="Cohen L."/>
        </authorList>
    </citation>
    <scope>NUCLEOTIDE SEQUENCE</scope>
    <source>
        <strain evidence="2">GSO104</strain>
    </source>
</reference>
<feature type="repeat" description="ANK" evidence="1">
    <location>
        <begin position="167"/>
        <end position="199"/>
    </location>
</feature>
<name>A0A7S4R7R5_9STRA</name>
<dbReference type="AlphaFoldDB" id="A0A7S4R7R5"/>
<gene>
    <name evidence="2" type="ORF">DBRI00130_LOCUS14365</name>
</gene>
<sequence>MSKSKLFQLPKFTKKSRRAKQLKYTQNFYQLFNLDPEEEEDRKKLDGDAILKTIKRSPSSAKIRYNFKSGYRFPLHQAIMLRAPTNVIDALSIPIALEDNGLFDALLNSASLDIMKVFLEKQPEAIRDKNECGDTPLLASCWCGASLEVVTLLWKNWPDALKEKNRLGNTPLYYACQYGTFDVVSFLLTRWPEAAKEKNNDGDTPLLAACCGGASLEVVTLLWNSWPDALKEKYRHENTPLHHACRYGTFDVVSFLLKRWPEAAKVENYEGDTPLDAACCGGGVLRPPSFEVVLLLLDSLLVGLGSQENTNKSDVESLRRCLDCYEENDGIKKLLFYVFALFRNDNETFNNPTPKEILTFFNNIKWWNGVALLIGKHPTVAKTMNLHTNTMAHFLSRIGCIGKLTAIWEILSSEQDLLAGV</sequence>
<dbReference type="PROSITE" id="PS50297">
    <property type="entry name" value="ANK_REP_REGION"/>
    <property type="match status" value="2"/>
</dbReference>
<dbReference type="Gene3D" id="1.25.40.20">
    <property type="entry name" value="Ankyrin repeat-containing domain"/>
    <property type="match status" value="1"/>
</dbReference>